<evidence type="ECO:0000313" key="2">
    <source>
        <dbReference type="EMBL" id="MBI1620067.1"/>
    </source>
</evidence>
<evidence type="ECO:0000256" key="1">
    <source>
        <dbReference type="SAM" id="Phobius"/>
    </source>
</evidence>
<name>A0ABS0S9X9_9HYPH</name>
<dbReference type="Proteomes" id="UP000601789">
    <property type="component" value="Unassembled WGS sequence"/>
</dbReference>
<dbReference type="EMBL" id="JADGMQ010000002">
    <property type="protein sequence ID" value="MBI1620067.1"/>
    <property type="molecule type" value="Genomic_DNA"/>
</dbReference>
<dbReference type="RefSeq" id="WP_198475017.1">
    <property type="nucleotide sequence ID" value="NZ_JADGMQ010000002.1"/>
</dbReference>
<keyword evidence="1" id="KW-1133">Transmembrane helix</keyword>
<evidence type="ECO:0000313" key="3">
    <source>
        <dbReference type="Proteomes" id="UP000601789"/>
    </source>
</evidence>
<reference evidence="2 3" key="1">
    <citation type="submission" date="2020-10" db="EMBL/GenBank/DDBJ databases">
        <title>Aquamicrobium zhengzhouensis sp. nov., a exopolysaccharide producing bacterium isolated from farmland soil.</title>
        <authorList>
            <person name="Wang X."/>
        </authorList>
    </citation>
    <scope>NUCLEOTIDE SEQUENCE [LARGE SCALE GENOMIC DNA]</scope>
    <source>
        <strain evidence="3">cd-1</strain>
    </source>
</reference>
<keyword evidence="3" id="KW-1185">Reference proteome</keyword>
<keyword evidence="1" id="KW-0472">Membrane</keyword>
<organism evidence="2 3">
    <name type="scientific">Aquamicrobium zhengzhouense</name>
    <dbReference type="NCBI Taxonomy" id="2781738"/>
    <lineage>
        <taxon>Bacteria</taxon>
        <taxon>Pseudomonadati</taxon>
        <taxon>Pseudomonadota</taxon>
        <taxon>Alphaproteobacteria</taxon>
        <taxon>Hyphomicrobiales</taxon>
        <taxon>Phyllobacteriaceae</taxon>
        <taxon>Aquamicrobium</taxon>
    </lineage>
</organism>
<accession>A0ABS0S9X9</accession>
<feature type="transmembrane region" description="Helical" evidence="1">
    <location>
        <begin position="57"/>
        <end position="77"/>
    </location>
</feature>
<keyword evidence="1" id="KW-0812">Transmembrane</keyword>
<sequence length="78" mass="8680">MSNNEIPPRPSVDQMADSALLRAGLRDRRIPDLKEAPRHLLDTGIEYHETIQVSPGVRAWTIFAALAGAIGLFLWVML</sequence>
<gene>
    <name evidence="2" type="ORF">IOD40_05235</name>
</gene>
<protein>
    <submittedName>
        <fullName evidence="2">Uncharacterized protein</fullName>
    </submittedName>
</protein>
<comment type="caution">
    <text evidence="2">The sequence shown here is derived from an EMBL/GenBank/DDBJ whole genome shotgun (WGS) entry which is preliminary data.</text>
</comment>
<proteinExistence type="predicted"/>